<name>A0A3B7LX92_9GAMM</name>
<dbReference type="EMBL" id="CP032134">
    <property type="protein sequence ID" value="AXY57021.1"/>
    <property type="molecule type" value="Genomic_DNA"/>
</dbReference>
<dbReference type="Proteomes" id="UP000263753">
    <property type="component" value="Chromosome"/>
</dbReference>
<dbReference type="KEGG" id="achi:CDG60_10885"/>
<evidence type="ECO:0000259" key="2">
    <source>
        <dbReference type="Pfam" id="PF12890"/>
    </source>
</evidence>
<evidence type="ECO:0000313" key="4">
    <source>
        <dbReference type="Proteomes" id="UP000263753"/>
    </source>
</evidence>
<dbReference type="SUPFAM" id="SSF51338">
    <property type="entry name" value="Composite domain of metallo-dependent hydrolases"/>
    <property type="match status" value="1"/>
</dbReference>
<dbReference type="GO" id="GO:0006221">
    <property type="term" value="P:pyrimidine nucleotide biosynthetic process"/>
    <property type="evidence" value="ECO:0007669"/>
    <property type="project" value="UniProtKB-KW"/>
</dbReference>
<dbReference type="AlphaFoldDB" id="A0A3B7LX92"/>
<feature type="domain" description="Dihydroorotase catalytic" evidence="2">
    <location>
        <begin position="49"/>
        <end position="238"/>
    </location>
</feature>
<dbReference type="GO" id="GO:0016740">
    <property type="term" value="F:transferase activity"/>
    <property type="evidence" value="ECO:0007669"/>
    <property type="project" value="UniProtKB-KW"/>
</dbReference>
<dbReference type="InterPro" id="IPR050138">
    <property type="entry name" value="DHOase/Allantoinase_Hydrolase"/>
</dbReference>
<dbReference type="Gene3D" id="3.20.20.140">
    <property type="entry name" value="Metal-dependent hydrolases"/>
    <property type="match status" value="1"/>
</dbReference>
<dbReference type="GO" id="GO:0004038">
    <property type="term" value="F:allantoinase activity"/>
    <property type="evidence" value="ECO:0007669"/>
    <property type="project" value="TreeGrafter"/>
</dbReference>
<protein>
    <submittedName>
        <fullName evidence="3">Aspartate carbamoyltransferase</fullName>
    </submittedName>
</protein>
<dbReference type="InterPro" id="IPR032466">
    <property type="entry name" value="Metal_Hydrolase"/>
</dbReference>
<gene>
    <name evidence="3" type="ORF">CDG60_10885</name>
</gene>
<evidence type="ECO:0000313" key="3">
    <source>
        <dbReference type="EMBL" id="AXY57021.1"/>
    </source>
</evidence>
<dbReference type="InterPro" id="IPR004722">
    <property type="entry name" value="DHOase"/>
</dbReference>
<dbReference type="PANTHER" id="PTHR43668">
    <property type="entry name" value="ALLANTOINASE"/>
    <property type="match status" value="1"/>
</dbReference>
<keyword evidence="1" id="KW-0665">Pyrimidine biosynthesis</keyword>
<sequence length="414" mass="44802">MTIVKIENVRVLDPVKQTDQVQTVHIENGKLLDTRPDQSQIAETIDGQGKWLMPTMVDLCARMREPGQQQHGTLKSEGKAARENGILHVFTPPDSKPIVQDNGALIHGLVEKAMLDGGIYLQVIGAQTQGLNGKQPANMAGLKKGGCTAVTNANAPFADDDVVIRTLEYAAGLDMTVVFYAEEHQIAKDGCVHEGFIASRQGLPMIPALAETIAIAKYLLMVEVTGVHAHFGLLSCAESVELIKIAKAKGLPVTADVAMHQLHLTDALIDGFNPLAHVRPPLRSEHDKQVLRNAVKEGVIDAICTHHEPLSSSAKMAPFAETEPGLTAFDSYVPLGVQLIKEELFTPLQWVEKVTLAPAKVANMAERWENEAGLVLIDPGLEWTLDKKSIVSQGKNTPLIGQKVTGKAIRTFTA</sequence>
<dbReference type="PANTHER" id="PTHR43668:SF2">
    <property type="entry name" value="ALLANTOINASE"/>
    <property type="match status" value="1"/>
</dbReference>
<dbReference type="GO" id="GO:0004151">
    <property type="term" value="F:dihydroorotase activity"/>
    <property type="evidence" value="ECO:0007669"/>
    <property type="project" value="InterPro"/>
</dbReference>
<dbReference type="GO" id="GO:0046872">
    <property type="term" value="F:metal ion binding"/>
    <property type="evidence" value="ECO:0007669"/>
    <property type="project" value="InterPro"/>
</dbReference>
<dbReference type="Gene3D" id="2.30.40.10">
    <property type="entry name" value="Urease, subunit C, domain 1"/>
    <property type="match status" value="1"/>
</dbReference>
<dbReference type="Pfam" id="PF12890">
    <property type="entry name" value="DHOase"/>
    <property type="match status" value="1"/>
</dbReference>
<dbReference type="SUPFAM" id="SSF51556">
    <property type="entry name" value="Metallo-dependent hydrolases"/>
    <property type="match status" value="1"/>
</dbReference>
<reference evidence="4" key="1">
    <citation type="submission" date="2018-09" db="EMBL/GenBank/DDBJ databases">
        <title>The complete genome of Acinetobacter sp. strain WCHAc010005.</title>
        <authorList>
            <person name="Hu Y."/>
            <person name="Long H."/>
            <person name="Feng Y."/>
            <person name="Zong Z."/>
        </authorList>
    </citation>
    <scope>NUCLEOTIDE SEQUENCE [LARGE SCALE GENOMIC DNA]</scope>
    <source>
        <strain evidence="4">WCHAc010005</strain>
    </source>
</reference>
<evidence type="ECO:0000256" key="1">
    <source>
        <dbReference type="ARBA" id="ARBA00022975"/>
    </source>
</evidence>
<dbReference type="InterPro" id="IPR011059">
    <property type="entry name" value="Metal-dep_hydrolase_composite"/>
</dbReference>
<proteinExistence type="predicted"/>
<dbReference type="GO" id="GO:0005737">
    <property type="term" value="C:cytoplasm"/>
    <property type="evidence" value="ECO:0007669"/>
    <property type="project" value="TreeGrafter"/>
</dbReference>
<dbReference type="RefSeq" id="WP_087512390.1">
    <property type="nucleotide sequence ID" value="NZ_CP032134.1"/>
</dbReference>
<dbReference type="InterPro" id="IPR024403">
    <property type="entry name" value="DHOase_cat"/>
</dbReference>
<dbReference type="GO" id="GO:0006145">
    <property type="term" value="P:purine nucleobase catabolic process"/>
    <property type="evidence" value="ECO:0007669"/>
    <property type="project" value="TreeGrafter"/>
</dbReference>
<keyword evidence="3" id="KW-0808">Transferase</keyword>
<organism evidence="3 4">
    <name type="scientific">Acinetobacter chinensis</name>
    <dbReference type="NCBI Taxonomy" id="2004650"/>
    <lineage>
        <taxon>Bacteria</taxon>
        <taxon>Pseudomonadati</taxon>
        <taxon>Pseudomonadota</taxon>
        <taxon>Gammaproteobacteria</taxon>
        <taxon>Moraxellales</taxon>
        <taxon>Moraxellaceae</taxon>
        <taxon>Acinetobacter</taxon>
    </lineage>
</organism>
<dbReference type="CDD" id="cd01317">
    <property type="entry name" value="DHOase_IIa"/>
    <property type="match status" value="1"/>
</dbReference>
<accession>A0A3B7LX92</accession>